<protein>
    <submittedName>
        <fullName evidence="2">Uncharacterized protein</fullName>
    </submittedName>
</protein>
<reference evidence="2 3" key="1">
    <citation type="submission" date="2015-08" db="EMBL/GenBank/DDBJ databases">
        <title>Next Generation Sequencing and Analysis of the Genome of Puccinia sorghi L Schw, the Causal Agent of Maize Common Rust.</title>
        <authorList>
            <person name="Rochi L."/>
            <person name="Burguener G."/>
            <person name="Darino M."/>
            <person name="Turjanski A."/>
            <person name="Kreff E."/>
            <person name="Dieguez M.J."/>
            <person name="Sacco F."/>
        </authorList>
    </citation>
    <scope>NUCLEOTIDE SEQUENCE [LARGE SCALE GENOMIC DNA]</scope>
    <source>
        <strain evidence="2 3">RO10H11247</strain>
    </source>
</reference>
<evidence type="ECO:0000256" key="1">
    <source>
        <dbReference type="SAM" id="MobiDB-lite"/>
    </source>
</evidence>
<comment type="caution">
    <text evidence="2">The sequence shown here is derived from an EMBL/GenBank/DDBJ whole genome shotgun (WGS) entry which is preliminary data.</text>
</comment>
<gene>
    <name evidence="2" type="ORF">VP01_1652g6</name>
</gene>
<feature type="region of interest" description="Disordered" evidence="1">
    <location>
        <begin position="97"/>
        <end position="165"/>
    </location>
</feature>
<dbReference type="Proteomes" id="UP000037035">
    <property type="component" value="Unassembled WGS sequence"/>
</dbReference>
<dbReference type="VEuPathDB" id="FungiDB:VP01_1652g6"/>
<accession>A0A0L6VGG7</accession>
<name>A0A0L6VGG7_9BASI</name>
<sequence>MKDKLTCRGLAVRGKRMRIEQGTGEQDLKPIHLRLGIPGPFISADRGVNEVCEGDEAAWTRMEGWMVGYERRRGRARRGRQEVQEYTDRWMAAWEGGEVSPLPQDPRDAPSVDATHQDPSDEDGGGWTVVARGGHHGRSAIDSTIPSQPTRPDPYAQSSMADRDAHAAVKVMKRTFHKSLSTDFQQSPDNPLSKKRKGGQLDTGFYRTTNPKHHKKNCEVSPPAFYVYKIA</sequence>
<feature type="region of interest" description="Disordered" evidence="1">
    <location>
        <begin position="179"/>
        <end position="215"/>
    </location>
</feature>
<evidence type="ECO:0000313" key="2">
    <source>
        <dbReference type="EMBL" id="KNZ59851.1"/>
    </source>
</evidence>
<feature type="compositionally biased region" description="Polar residues" evidence="1">
    <location>
        <begin position="179"/>
        <end position="190"/>
    </location>
</feature>
<dbReference type="OrthoDB" id="5390at2759"/>
<dbReference type="STRING" id="27349.A0A0L6VGG7"/>
<keyword evidence="3" id="KW-1185">Reference proteome</keyword>
<feature type="compositionally biased region" description="Basic and acidic residues" evidence="1">
    <location>
        <begin position="105"/>
        <end position="119"/>
    </location>
</feature>
<evidence type="ECO:0000313" key="3">
    <source>
        <dbReference type="Proteomes" id="UP000037035"/>
    </source>
</evidence>
<dbReference type="EMBL" id="LAVV01006451">
    <property type="protein sequence ID" value="KNZ59851.1"/>
    <property type="molecule type" value="Genomic_DNA"/>
</dbReference>
<dbReference type="AlphaFoldDB" id="A0A0L6VGG7"/>
<organism evidence="2 3">
    <name type="scientific">Puccinia sorghi</name>
    <dbReference type="NCBI Taxonomy" id="27349"/>
    <lineage>
        <taxon>Eukaryota</taxon>
        <taxon>Fungi</taxon>
        <taxon>Dikarya</taxon>
        <taxon>Basidiomycota</taxon>
        <taxon>Pucciniomycotina</taxon>
        <taxon>Pucciniomycetes</taxon>
        <taxon>Pucciniales</taxon>
        <taxon>Pucciniaceae</taxon>
        <taxon>Puccinia</taxon>
    </lineage>
</organism>
<feature type="compositionally biased region" description="Polar residues" evidence="1">
    <location>
        <begin position="141"/>
        <end position="160"/>
    </location>
</feature>
<proteinExistence type="predicted"/>